<evidence type="ECO:0000256" key="3">
    <source>
        <dbReference type="ARBA" id="ARBA00023163"/>
    </source>
</evidence>
<dbReference type="InterPro" id="IPR003313">
    <property type="entry name" value="AraC-bd"/>
</dbReference>
<dbReference type="InterPro" id="IPR009057">
    <property type="entry name" value="Homeodomain-like_sf"/>
</dbReference>
<keyword evidence="2" id="KW-0238">DNA-binding</keyword>
<keyword evidence="1" id="KW-0805">Transcription regulation</keyword>
<keyword evidence="3" id="KW-0804">Transcription</keyword>
<organism evidence="5 6">
    <name type="scientific">Neglectibacter timonensis</name>
    <dbReference type="NCBI Taxonomy" id="1776382"/>
    <lineage>
        <taxon>Bacteria</taxon>
        <taxon>Bacillati</taxon>
        <taxon>Bacillota</taxon>
        <taxon>Clostridia</taxon>
        <taxon>Eubacteriales</taxon>
        <taxon>Oscillospiraceae</taxon>
        <taxon>Neglectibacter</taxon>
    </lineage>
</organism>
<keyword evidence="6" id="KW-1185">Reference proteome</keyword>
<accession>A0ABT1RUI1</accession>
<dbReference type="InterPro" id="IPR018060">
    <property type="entry name" value="HTH_AraC"/>
</dbReference>
<protein>
    <submittedName>
        <fullName evidence="5">AraC family transcriptional regulator</fullName>
    </submittedName>
</protein>
<evidence type="ECO:0000259" key="4">
    <source>
        <dbReference type="PROSITE" id="PS01124"/>
    </source>
</evidence>
<sequence length="282" mass="32215">MQGHAYNELLPRGEPGFPMELYHLDPGHIRYVMPYHWHMEYELVRVLSGGLSIWLNGALYELSAGDLLWVEGGVLHTGIPGEGCIYECLVFDLDFLLKACGGWSKHLTDLSEHSLFLKPLLPRDSSVLRQADELFLAVRQQKKGSRLRAFGALCGLLGLLIEMGWYSAELPENEAQRRNIRLLKRLFAYLEEHYAEPLTLAQLAREAGMSPKYFCRFFRSMTQHTPIDYLNRCRVEHACELLSAGKSSVTETAFACGFNDLSYFIRVFKRFQGVTPKQYGSR</sequence>
<dbReference type="Pfam" id="PF02311">
    <property type="entry name" value="AraC_binding"/>
    <property type="match status" value="1"/>
</dbReference>
<name>A0ABT1RUI1_9FIRM</name>
<gene>
    <name evidence="5" type="ORF">NE695_00165</name>
</gene>
<proteinExistence type="predicted"/>
<dbReference type="SMART" id="SM00342">
    <property type="entry name" value="HTH_ARAC"/>
    <property type="match status" value="1"/>
</dbReference>
<dbReference type="PRINTS" id="PR00032">
    <property type="entry name" value="HTHARAC"/>
</dbReference>
<dbReference type="GeneID" id="90532388"/>
<dbReference type="RefSeq" id="WP_066863769.1">
    <property type="nucleotide sequence ID" value="NZ_CABKVV010000013.1"/>
</dbReference>
<dbReference type="InterPro" id="IPR037923">
    <property type="entry name" value="HTH-like"/>
</dbReference>
<dbReference type="Pfam" id="PF12833">
    <property type="entry name" value="HTH_18"/>
    <property type="match status" value="1"/>
</dbReference>
<dbReference type="CDD" id="cd02208">
    <property type="entry name" value="cupin_RmlC-like"/>
    <property type="match status" value="1"/>
</dbReference>
<dbReference type="PROSITE" id="PS00041">
    <property type="entry name" value="HTH_ARAC_FAMILY_1"/>
    <property type="match status" value="1"/>
</dbReference>
<dbReference type="PANTHER" id="PTHR43280">
    <property type="entry name" value="ARAC-FAMILY TRANSCRIPTIONAL REGULATOR"/>
    <property type="match status" value="1"/>
</dbReference>
<dbReference type="EMBL" id="JANFZH010000001">
    <property type="protein sequence ID" value="MCQ4838324.1"/>
    <property type="molecule type" value="Genomic_DNA"/>
</dbReference>
<dbReference type="Gene3D" id="1.10.10.60">
    <property type="entry name" value="Homeodomain-like"/>
    <property type="match status" value="2"/>
</dbReference>
<evidence type="ECO:0000313" key="5">
    <source>
        <dbReference type="EMBL" id="MCQ4838324.1"/>
    </source>
</evidence>
<dbReference type="PANTHER" id="PTHR43280:SF2">
    <property type="entry name" value="HTH-TYPE TRANSCRIPTIONAL REGULATOR EXSA"/>
    <property type="match status" value="1"/>
</dbReference>
<evidence type="ECO:0000313" key="6">
    <source>
        <dbReference type="Proteomes" id="UP001524473"/>
    </source>
</evidence>
<dbReference type="InterPro" id="IPR018062">
    <property type="entry name" value="HTH_AraC-typ_CS"/>
</dbReference>
<dbReference type="Gene3D" id="2.60.120.10">
    <property type="entry name" value="Jelly Rolls"/>
    <property type="match status" value="1"/>
</dbReference>
<feature type="domain" description="HTH araC/xylS-type" evidence="4">
    <location>
        <begin position="184"/>
        <end position="282"/>
    </location>
</feature>
<dbReference type="SUPFAM" id="SSF46689">
    <property type="entry name" value="Homeodomain-like"/>
    <property type="match status" value="2"/>
</dbReference>
<dbReference type="Proteomes" id="UP001524473">
    <property type="component" value="Unassembled WGS sequence"/>
</dbReference>
<dbReference type="InterPro" id="IPR014710">
    <property type="entry name" value="RmlC-like_jellyroll"/>
</dbReference>
<reference evidence="5 6" key="1">
    <citation type="submission" date="2022-06" db="EMBL/GenBank/DDBJ databases">
        <title>Isolation of gut microbiota from human fecal samples.</title>
        <authorList>
            <person name="Pamer E.G."/>
            <person name="Barat B."/>
            <person name="Waligurski E."/>
            <person name="Medina S."/>
            <person name="Paddock L."/>
            <person name="Mostad J."/>
        </authorList>
    </citation>
    <scope>NUCLEOTIDE SEQUENCE [LARGE SCALE GENOMIC DNA]</scope>
    <source>
        <strain evidence="5 6">DFI.9.73</strain>
    </source>
</reference>
<dbReference type="PROSITE" id="PS01124">
    <property type="entry name" value="HTH_ARAC_FAMILY_2"/>
    <property type="match status" value="1"/>
</dbReference>
<evidence type="ECO:0000256" key="1">
    <source>
        <dbReference type="ARBA" id="ARBA00023015"/>
    </source>
</evidence>
<comment type="caution">
    <text evidence="5">The sequence shown here is derived from an EMBL/GenBank/DDBJ whole genome shotgun (WGS) entry which is preliminary data.</text>
</comment>
<evidence type="ECO:0000256" key="2">
    <source>
        <dbReference type="ARBA" id="ARBA00023125"/>
    </source>
</evidence>
<dbReference type="SUPFAM" id="SSF51215">
    <property type="entry name" value="Regulatory protein AraC"/>
    <property type="match status" value="1"/>
</dbReference>
<dbReference type="InterPro" id="IPR020449">
    <property type="entry name" value="Tscrpt_reg_AraC-type_HTH"/>
</dbReference>